<dbReference type="Gramene" id="KCW82132">
    <property type="protein sequence ID" value="KCW82132"/>
    <property type="gene ID" value="EUGRSUZ_C03518"/>
</dbReference>
<proteinExistence type="predicted"/>
<evidence type="ECO:0000313" key="1">
    <source>
        <dbReference type="EMBL" id="KCW82132.1"/>
    </source>
</evidence>
<name>A0A059CUS6_EUCGR</name>
<accession>A0A059CUS6</accession>
<gene>
    <name evidence="1" type="ORF">EUGRSUZ_C03518</name>
</gene>
<dbReference type="AlphaFoldDB" id="A0A059CUS6"/>
<protein>
    <submittedName>
        <fullName evidence="1">Uncharacterized protein</fullName>
    </submittedName>
</protein>
<sequence length="70" mass="8031">MLFRQVNLQAFSRRLRSGYYQWNSRTNSQKKGSKRLPLSLGLGSQLPSIYYLLSTVLPPVTHSPTVHIEL</sequence>
<reference evidence="1" key="1">
    <citation type="submission" date="2013-07" db="EMBL/GenBank/DDBJ databases">
        <title>The genome of Eucalyptus grandis.</title>
        <authorList>
            <person name="Schmutz J."/>
            <person name="Hayes R."/>
            <person name="Myburg A."/>
            <person name="Tuskan G."/>
            <person name="Grattapaglia D."/>
            <person name="Rokhsar D.S."/>
        </authorList>
    </citation>
    <scope>NUCLEOTIDE SEQUENCE</scope>
    <source>
        <tissue evidence="1">Leaf extractions</tissue>
    </source>
</reference>
<dbReference type="InParanoid" id="A0A059CUS6"/>
<organism evidence="1">
    <name type="scientific">Eucalyptus grandis</name>
    <name type="common">Flooded gum</name>
    <dbReference type="NCBI Taxonomy" id="71139"/>
    <lineage>
        <taxon>Eukaryota</taxon>
        <taxon>Viridiplantae</taxon>
        <taxon>Streptophyta</taxon>
        <taxon>Embryophyta</taxon>
        <taxon>Tracheophyta</taxon>
        <taxon>Spermatophyta</taxon>
        <taxon>Magnoliopsida</taxon>
        <taxon>eudicotyledons</taxon>
        <taxon>Gunneridae</taxon>
        <taxon>Pentapetalae</taxon>
        <taxon>rosids</taxon>
        <taxon>malvids</taxon>
        <taxon>Myrtales</taxon>
        <taxon>Myrtaceae</taxon>
        <taxon>Myrtoideae</taxon>
        <taxon>Eucalypteae</taxon>
        <taxon>Eucalyptus</taxon>
    </lineage>
</organism>
<dbReference type="EMBL" id="KK198755">
    <property type="protein sequence ID" value="KCW82132.1"/>
    <property type="molecule type" value="Genomic_DNA"/>
</dbReference>